<dbReference type="PROSITE" id="PS00675">
    <property type="entry name" value="SIGMA54_INTERACT_1"/>
    <property type="match status" value="1"/>
</dbReference>
<dbReference type="Pfam" id="PF25601">
    <property type="entry name" value="AAA_lid_14"/>
    <property type="match status" value="1"/>
</dbReference>
<proteinExistence type="predicted"/>
<evidence type="ECO:0000256" key="6">
    <source>
        <dbReference type="PROSITE-ProRule" id="PRU00169"/>
    </source>
</evidence>
<reference evidence="10 11" key="1">
    <citation type="submission" date="2019-08" db="EMBL/GenBank/DDBJ databases">
        <title>Deep-cultivation of Planctomycetes and their phenomic and genomic characterization uncovers novel biology.</title>
        <authorList>
            <person name="Wiegand S."/>
            <person name="Jogler M."/>
            <person name="Boedeker C."/>
            <person name="Pinto D."/>
            <person name="Vollmers J."/>
            <person name="Rivas-Marin E."/>
            <person name="Kohn T."/>
            <person name="Peeters S.H."/>
            <person name="Heuer A."/>
            <person name="Rast P."/>
            <person name="Oberbeckmann S."/>
            <person name="Bunk B."/>
            <person name="Jeske O."/>
            <person name="Meyerdierks A."/>
            <person name="Storesund J.E."/>
            <person name="Kallscheuer N."/>
            <person name="Luecker S."/>
            <person name="Lage O.M."/>
            <person name="Pohl T."/>
            <person name="Merkel B.J."/>
            <person name="Hornburger P."/>
            <person name="Mueller R.-W."/>
            <person name="Bruemmer F."/>
            <person name="Labrenz M."/>
            <person name="Spormann A.M."/>
            <person name="Op den Camp H."/>
            <person name="Overmann J."/>
            <person name="Amann R."/>
            <person name="Jetten M.S.M."/>
            <person name="Mascher T."/>
            <person name="Medema M.H."/>
            <person name="Devos D.P."/>
            <person name="Kaster A.-K."/>
            <person name="Ovreas L."/>
            <person name="Rohde M."/>
            <person name="Galperin M.Y."/>
            <person name="Jogler C."/>
        </authorList>
    </citation>
    <scope>NUCLEOTIDE SEQUENCE [LARGE SCALE GENOMIC DNA]</scope>
    <source>
        <strain evidence="10 11">FC18</strain>
    </source>
</reference>
<dbReference type="GO" id="GO:0000160">
    <property type="term" value="P:phosphorelay signal transduction system"/>
    <property type="evidence" value="ECO:0007669"/>
    <property type="project" value="InterPro"/>
</dbReference>
<keyword evidence="4" id="KW-0238">DNA-binding</keyword>
<dbReference type="InterPro" id="IPR003593">
    <property type="entry name" value="AAA+_ATPase"/>
</dbReference>
<evidence type="ECO:0000259" key="9">
    <source>
        <dbReference type="PROSITE" id="PS50110"/>
    </source>
</evidence>
<dbReference type="AlphaFoldDB" id="A0A5B9PEL3"/>
<evidence type="ECO:0000256" key="2">
    <source>
        <dbReference type="ARBA" id="ARBA00022840"/>
    </source>
</evidence>
<dbReference type="SUPFAM" id="SSF52540">
    <property type="entry name" value="P-loop containing nucleoside triphosphate hydrolases"/>
    <property type="match status" value="1"/>
</dbReference>
<dbReference type="PROSITE" id="PS00688">
    <property type="entry name" value="SIGMA54_INTERACT_3"/>
    <property type="match status" value="1"/>
</dbReference>
<accession>A0A5B9PEL3</accession>
<dbReference type="SMART" id="SM00448">
    <property type="entry name" value="REC"/>
    <property type="match status" value="1"/>
</dbReference>
<dbReference type="Gene3D" id="3.40.50.2300">
    <property type="match status" value="1"/>
</dbReference>
<dbReference type="SUPFAM" id="SSF46689">
    <property type="entry name" value="Homeodomain-like"/>
    <property type="match status" value="1"/>
</dbReference>
<keyword evidence="1" id="KW-0547">Nucleotide-binding</keyword>
<protein>
    <submittedName>
        <fullName evidence="10">Transcriptional regulatory protein ZraR</fullName>
    </submittedName>
</protein>
<evidence type="ECO:0000313" key="11">
    <source>
        <dbReference type="Proteomes" id="UP000322214"/>
    </source>
</evidence>
<dbReference type="Pfam" id="PF02954">
    <property type="entry name" value="HTH_8"/>
    <property type="match status" value="1"/>
</dbReference>
<dbReference type="GO" id="GO:0005524">
    <property type="term" value="F:ATP binding"/>
    <property type="evidence" value="ECO:0007669"/>
    <property type="project" value="UniProtKB-KW"/>
</dbReference>
<dbReference type="EMBL" id="CP042912">
    <property type="protein sequence ID" value="QEG23026.1"/>
    <property type="molecule type" value="Genomic_DNA"/>
</dbReference>
<keyword evidence="3" id="KW-0805">Transcription regulation</keyword>
<dbReference type="FunFam" id="3.40.50.300:FF:000006">
    <property type="entry name" value="DNA-binding transcriptional regulator NtrC"/>
    <property type="match status" value="1"/>
</dbReference>
<dbReference type="STRING" id="980251.GCA_001642875_04041"/>
<gene>
    <name evidence="10" type="primary">zraR_6</name>
    <name evidence="10" type="ORF">MFFC18_29180</name>
</gene>
<keyword evidence="6" id="KW-0597">Phosphoprotein</keyword>
<dbReference type="InterPro" id="IPR002078">
    <property type="entry name" value="Sigma_54_int"/>
</dbReference>
<dbReference type="PROSITE" id="PS50045">
    <property type="entry name" value="SIGMA54_INTERACT_4"/>
    <property type="match status" value="1"/>
</dbReference>
<dbReference type="Gene3D" id="1.10.10.60">
    <property type="entry name" value="Homeodomain-like"/>
    <property type="match status" value="1"/>
</dbReference>
<evidence type="ECO:0000256" key="7">
    <source>
        <dbReference type="SAM" id="MobiDB-lite"/>
    </source>
</evidence>
<feature type="compositionally biased region" description="Polar residues" evidence="7">
    <location>
        <begin position="1"/>
        <end position="11"/>
    </location>
</feature>
<feature type="modified residue" description="4-aspartylphosphate" evidence="6">
    <location>
        <position position="86"/>
    </location>
</feature>
<dbReference type="Pfam" id="PF00158">
    <property type="entry name" value="Sigma54_activat"/>
    <property type="match status" value="1"/>
</dbReference>
<keyword evidence="11" id="KW-1185">Reference proteome</keyword>
<dbReference type="SMART" id="SM00382">
    <property type="entry name" value="AAA"/>
    <property type="match status" value="1"/>
</dbReference>
<dbReference type="KEGG" id="mff:MFFC18_29180"/>
<dbReference type="GO" id="GO:0006355">
    <property type="term" value="P:regulation of DNA-templated transcription"/>
    <property type="evidence" value="ECO:0007669"/>
    <property type="project" value="InterPro"/>
</dbReference>
<evidence type="ECO:0000256" key="1">
    <source>
        <dbReference type="ARBA" id="ARBA00022741"/>
    </source>
</evidence>
<dbReference type="InterPro" id="IPR058031">
    <property type="entry name" value="AAA_lid_NorR"/>
</dbReference>
<dbReference type="PROSITE" id="PS00676">
    <property type="entry name" value="SIGMA54_INTERACT_2"/>
    <property type="match status" value="1"/>
</dbReference>
<dbReference type="InterPro" id="IPR002197">
    <property type="entry name" value="HTH_Fis"/>
</dbReference>
<dbReference type="InterPro" id="IPR025943">
    <property type="entry name" value="Sigma_54_int_dom_ATP-bd_2"/>
</dbReference>
<dbReference type="Gene3D" id="1.10.8.60">
    <property type="match status" value="1"/>
</dbReference>
<evidence type="ECO:0000256" key="3">
    <source>
        <dbReference type="ARBA" id="ARBA00023015"/>
    </source>
</evidence>
<evidence type="ECO:0000256" key="5">
    <source>
        <dbReference type="ARBA" id="ARBA00023163"/>
    </source>
</evidence>
<evidence type="ECO:0000256" key="4">
    <source>
        <dbReference type="ARBA" id="ARBA00023125"/>
    </source>
</evidence>
<dbReference type="CDD" id="cd00009">
    <property type="entry name" value="AAA"/>
    <property type="match status" value="1"/>
</dbReference>
<organism evidence="10 11">
    <name type="scientific">Mariniblastus fucicola</name>
    <dbReference type="NCBI Taxonomy" id="980251"/>
    <lineage>
        <taxon>Bacteria</taxon>
        <taxon>Pseudomonadati</taxon>
        <taxon>Planctomycetota</taxon>
        <taxon>Planctomycetia</taxon>
        <taxon>Pirellulales</taxon>
        <taxon>Pirellulaceae</taxon>
        <taxon>Mariniblastus</taxon>
    </lineage>
</organism>
<dbReference type="InterPro" id="IPR025944">
    <property type="entry name" value="Sigma_54_int_dom_CS"/>
</dbReference>
<evidence type="ECO:0000313" key="10">
    <source>
        <dbReference type="EMBL" id="QEG23026.1"/>
    </source>
</evidence>
<dbReference type="PANTHER" id="PTHR32071">
    <property type="entry name" value="TRANSCRIPTIONAL REGULATORY PROTEIN"/>
    <property type="match status" value="1"/>
</dbReference>
<dbReference type="PROSITE" id="PS50110">
    <property type="entry name" value="RESPONSE_REGULATORY"/>
    <property type="match status" value="1"/>
</dbReference>
<keyword evidence="2" id="KW-0067">ATP-binding</keyword>
<dbReference type="InterPro" id="IPR009057">
    <property type="entry name" value="Homeodomain-like_sf"/>
</dbReference>
<keyword evidence="5" id="KW-0804">Transcription</keyword>
<dbReference type="RefSeq" id="WP_084417369.1">
    <property type="nucleotide sequence ID" value="NZ_CP042912.1"/>
</dbReference>
<dbReference type="GO" id="GO:0043565">
    <property type="term" value="F:sequence-specific DNA binding"/>
    <property type="evidence" value="ECO:0007669"/>
    <property type="project" value="InterPro"/>
</dbReference>
<dbReference type="Gene3D" id="3.40.50.300">
    <property type="entry name" value="P-loop containing nucleotide triphosphate hydrolases"/>
    <property type="match status" value="1"/>
</dbReference>
<dbReference type="OrthoDB" id="9802354at2"/>
<feature type="region of interest" description="Disordered" evidence="7">
    <location>
        <begin position="1"/>
        <end position="38"/>
    </location>
</feature>
<feature type="domain" description="Response regulatory" evidence="9">
    <location>
        <begin position="38"/>
        <end position="151"/>
    </location>
</feature>
<feature type="domain" description="Sigma-54 factor interaction" evidence="8">
    <location>
        <begin position="176"/>
        <end position="405"/>
    </location>
</feature>
<dbReference type="InterPro" id="IPR011006">
    <property type="entry name" value="CheY-like_superfamily"/>
</dbReference>
<dbReference type="Proteomes" id="UP000322214">
    <property type="component" value="Chromosome"/>
</dbReference>
<sequence length="494" mass="54304">MAFNATIQHQSGHTRRGSDSPADSRSQPSPEHGPKVGSIVAIDDDPLTLRLLSAHLSKAGYDHKTADNGTDGLELVDDSTAVVVLDLRLPDLSGFQILQYLKEHHVNVQVIVLTGSDQVKDAVEAMRAGAFQFVTKPFDPDQFLVFIDKAFNSWKVADENTNLKSAHSQSVPVREMESTADVHVRLMQQVDQIASLDSTVFIGGETGTGKSTIARMIHQRSKRSAGPFVTVNCASLPRDLIQSELFGHTKGSFTGAVTDRIGHAEVADGGTLFLDEIGDLPIDLQPKLLTFLQERTVRRLGASESNKVDVRLVAATHHDLAALCRQGLFRQDLYFRLLVLNLELPALRHRTGELPNIANSIIEAVCERQGISRKTISSRAMEMLEQHAWPGNIRELENVLERATAFAKSDAIEPQDLLFSNAVFDQRTLTESSLEPTPAAIGFQLAGKTLEEIERAAIIETLDMLGGNKAKSARTLGISEKSIYNKMKRLKIEY</sequence>
<evidence type="ECO:0000259" key="8">
    <source>
        <dbReference type="PROSITE" id="PS50045"/>
    </source>
</evidence>
<dbReference type="InterPro" id="IPR025662">
    <property type="entry name" value="Sigma_54_int_dom_ATP-bd_1"/>
</dbReference>
<name>A0A5B9PEL3_9BACT</name>
<dbReference type="InterPro" id="IPR027417">
    <property type="entry name" value="P-loop_NTPase"/>
</dbReference>
<dbReference type="PRINTS" id="PR01590">
    <property type="entry name" value="HTHFIS"/>
</dbReference>
<dbReference type="Pfam" id="PF00072">
    <property type="entry name" value="Response_reg"/>
    <property type="match status" value="1"/>
</dbReference>
<dbReference type="InterPro" id="IPR001789">
    <property type="entry name" value="Sig_transdc_resp-reg_receiver"/>
</dbReference>
<dbReference type="SUPFAM" id="SSF52172">
    <property type="entry name" value="CheY-like"/>
    <property type="match status" value="1"/>
</dbReference>